<protein>
    <submittedName>
        <fullName evidence="1">Uncharacterized protein</fullName>
    </submittedName>
</protein>
<dbReference type="EMBL" id="CAXIEN010000090">
    <property type="protein sequence ID" value="CAL1275970.1"/>
    <property type="molecule type" value="Genomic_DNA"/>
</dbReference>
<dbReference type="Proteomes" id="UP001497382">
    <property type="component" value="Unassembled WGS sequence"/>
</dbReference>
<gene>
    <name evidence="1" type="ORF">LARSCL_LOCUS8405</name>
</gene>
<proteinExistence type="predicted"/>
<name>A0AAV1ZZT5_9ARAC</name>
<evidence type="ECO:0000313" key="2">
    <source>
        <dbReference type="Proteomes" id="UP001497382"/>
    </source>
</evidence>
<evidence type="ECO:0000313" key="1">
    <source>
        <dbReference type="EMBL" id="CAL1275970.1"/>
    </source>
</evidence>
<accession>A0AAV1ZZT5</accession>
<comment type="caution">
    <text evidence="1">The sequence shown here is derived from an EMBL/GenBank/DDBJ whole genome shotgun (WGS) entry which is preliminary data.</text>
</comment>
<sequence length="43" mass="5152">MFIIIMKYNLTVNSCIYWTPEKLNYPKYLDKGIRQNGIKGLDR</sequence>
<organism evidence="1 2">
    <name type="scientific">Larinioides sclopetarius</name>
    <dbReference type="NCBI Taxonomy" id="280406"/>
    <lineage>
        <taxon>Eukaryota</taxon>
        <taxon>Metazoa</taxon>
        <taxon>Ecdysozoa</taxon>
        <taxon>Arthropoda</taxon>
        <taxon>Chelicerata</taxon>
        <taxon>Arachnida</taxon>
        <taxon>Araneae</taxon>
        <taxon>Araneomorphae</taxon>
        <taxon>Entelegynae</taxon>
        <taxon>Araneoidea</taxon>
        <taxon>Araneidae</taxon>
        <taxon>Larinioides</taxon>
    </lineage>
</organism>
<dbReference type="AlphaFoldDB" id="A0AAV1ZZT5"/>
<keyword evidence="2" id="KW-1185">Reference proteome</keyword>
<reference evidence="1 2" key="1">
    <citation type="submission" date="2024-04" db="EMBL/GenBank/DDBJ databases">
        <authorList>
            <person name="Rising A."/>
            <person name="Reimegard J."/>
            <person name="Sonavane S."/>
            <person name="Akerstrom W."/>
            <person name="Nylinder S."/>
            <person name="Hedman E."/>
            <person name="Kallberg Y."/>
        </authorList>
    </citation>
    <scope>NUCLEOTIDE SEQUENCE [LARGE SCALE GENOMIC DNA]</scope>
</reference>